<keyword evidence="2" id="KW-1185">Reference proteome</keyword>
<proteinExistence type="predicted"/>
<gene>
    <name evidence="1" type="ORF">PDJAM_G00215440</name>
</gene>
<protein>
    <submittedName>
        <fullName evidence="1">Uncharacterized protein</fullName>
    </submittedName>
</protein>
<dbReference type="EMBL" id="CM040979">
    <property type="protein sequence ID" value="MCJ8732801.1"/>
    <property type="molecule type" value="Genomic_DNA"/>
</dbReference>
<accession>A0ACC5YAS8</accession>
<dbReference type="Proteomes" id="UP000830395">
    <property type="component" value="Chromosome 5"/>
</dbReference>
<organism evidence="1 2">
    <name type="scientific">Pangasius djambal</name>
    <dbReference type="NCBI Taxonomy" id="1691987"/>
    <lineage>
        <taxon>Eukaryota</taxon>
        <taxon>Metazoa</taxon>
        <taxon>Chordata</taxon>
        <taxon>Craniata</taxon>
        <taxon>Vertebrata</taxon>
        <taxon>Euteleostomi</taxon>
        <taxon>Actinopterygii</taxon>
        <taxon>Neopterygii</taxon>
        <taxon>Teleostei</taxon>
        <taxon>Ostariophysi</taxon>
        <taxon>Siluriformes</taxon>
        <taxon>Pangasiidae</taxon>
        <taxon>Pangasius</taxon>
    </lineage>
</organism>
<name>A0ACC5YAS8_9TELE</name>
<evidence type="ECO:0000313" key="1">
    <source>
        <dbReference type="EMBL" id="MCJ8732801.1"/>
    </source>
</evidence>
<reference evidence="1" key="1">
    <citation type="submission" date="2020-02" db="EMBL/GenBank/DDBJ databases">
        <title>Genome sequencing of the panga catfish, Pangasius djambal.</title>
        <authorList>
            <person name="Wen M."/>
            <person name="Zahm M."/>
            <person name="Roques C."/>
            <person name="Cabau C."/>
            <person name="Klopp C."/>
            <person name="Donnadieu C."/>
            <person name="Jouanno E."/>
            <person name="Avarre J.-C."/>
            <person name="Campet M."/>
            <person name="Ha T."/>
            <person name="Dugue R."/>
            <person name="Lampietro C."/>
            <person name="Louis A."/>
            <person name="Herpin A."/>
            <person name="Echchiki A."/>
            <person name="Berthelot C."/>
            <person name="Parey E."/>
            <person name="Roest-Crollius H."/>
            <person name="Braasch I."/>
            <person name="Postlethwait J.H."/>
            <person name="Bobe J."/>
            <person name="Montfort J."/>
            <person name="Bouchez O."/>
            <person name="Begum T."/>
            <person name="Schartl M."/>
            <person name="Gustiano R."/>
            <person name="Guiguen Y."/>
        </authorList>
    </citation>
    <scope>NUCLEOTIDE SEQUENCE</scope>
    <source>
        <strain evidence="1">Pdj_M5554</strain>
    </source>
</reference>
<comment type="caution">
    <text evidence="1">The sequence shown here is derived from an EMBL/GenBank/DDBJ whole genome shotgun (WGS) entry which is preliminary data.</text>
</comment>
<sequence length="74" mass="8531">MQSKEVLMQVKEAIIRLKKQNRPIREIAETLGGPNQQFGTFLKRRNALASSATPKGLEDHRKQLKLMIAEFFSY</sequence>
<evidence type="ECO:0000313" key="2">
    <source>
        <dbReference type="Proteomes" id="UP000830395"/>
    </source>
</evidence>